<organism evidence="4 5">
    <name type="scientific">Microvirga splendida</name>
    <dbReference type="NCBI Taxonomy" id="2795727"/>
    <lineage>
        <taxon>Bacteria</taxon>
        <taxon>Pseudomonadati</taxon>
        <taxon>Pseudomonadota</taxon>
        <taxon>Alphaproteobacteria</taxon>
        <taxon>Hyphomicrobiales</taxon>
        <taxon>Methylobacteriaceae</taxon>
        <taxon>Microvirga</taxon>
    </lineage>
</organism>
<dbReference type="InterPro" id="IPR050557">
    <property type="entry name" value="RTX_toxin/Mannuronan_C5-epim"/>
</dbReference>
<evidence type="ECO:0000313" key="5">
    <source>
        <dbReference type="Proteomes" id="UP000620670"/>
    </source>
</evidence>
<dbReference type="Pfam" id="PF00353">
    <property type="entry name" value="HemolysinCabind"/>
    <property type="match status" value="6"/>
</dbReference>
<evidence type="ECO:0000256" key="2">
    <source>
        <dbReference type="ARBA" id="ARBA00022525"/>
    </source>
</evidence>
<dbReference type="EMBL" id="JAELXT010000006">
    <property type="protein sequence ID" value="MBJ6125520.1"/>
    <property type="molecule type" value="Genomic_DNA"/>
</dbReference>
<gene>
    <name evidence="4" type="ORF">JAO75_08850</name>
</gene>
<dbReference type="PRINTS" id="PR00313">
    <property type="entry name" value="CABNDNGRPT"/>
</dbReference>
<reference evidence="5" key="1">
    <citation type="submission" date="2020-12" db="EMBL/GenBank/DDBJ databases">
        <title>Hymenobacter sp.</title>
        <authorList>
            <person name="Kim M.K."/>
        </authorList>
    </citation>
    <scope>NUCLEOTIDE SEQUENCE [LARGE SCALE GENOMIC DNA]</scope>
    <source>
        <strain evidence="5">BT325</strain>
    </source>
</reference>
<dbReference type="Gene3D" id="2.150.10.10">
    <property type="entry name" value="Serralysin-like metalloprotease, C-terminal"/>
    <property type="match status" value="4"/>
</dbReference>
<evidence type="ECO:0000313" key="4">
    <source>
        <dbReference type="EMBL" id="MBJ6125520.1"/>
    </source>
</evidence>
<protein>
    <recommendedName>
        <fullName evidence="6">Calcium-binding protein</fullName>
    </recommendedName>
</protein>
<name>A0ABS0Y0H0_9HYPH</name>
<proteinExistence type="predicted"/>
<comment type="subcellular location">
    <subcellularLocation>
        <location evidence="1">Secreted</location>
    </subcellularLocation>
</comment>
<evidence type="ECO:0008006" key="6">
    <source>
        <dbReference type="Google" id="ProtNLM"/>
    </source>
</evidence>
<feature type="compositionally biased region" description="Basic and acidic residues" evidence="3">
    <location>
        <begin position="134"/>
        <end position="146"/>
    </location>
</feature>
<dbReference type="SUPFAM" id="SSF51120">
    <property type="entry name" value="beta-Roll"/>
    <property type="match status" value="2"/>
</dbReference>
<dbReference type="InterPro" id="IPR001343">
    <property type="entry name" value="Hemolysn_Ca-bd"/>
</dbReference>
<keyword evidence="5" id="KW-1185">Reference proteome</keyword>
<dbReference type="InterPro" id="IPR018511">
    <property type="entry name" value="Hemolysin-typ_Ca-bd_CS"/>
</dbReference>
<sequence length="443" mass="46319">MTTYRITTKKKALKGSTKDDFFFGSKFKDIFDGRAGDDYIFGADSIDNLTGGDGDDTILGGLGSDKGLGGLGRDNLFGGLGNDRLYGGDGRDFLNGDEGNDSLYGDAGRDNLFGAEGNDKLYGGNDDDQLVGGEGKDRLDGGKGDDDLYGGAGNDYLSGGDGDDYLNGSDPIPSTDPANPVLPSKDKLLGGNGNDRVTVDGGDNALGGKGVDTLVLQAYGISFENTVYSLNFAKVTGKSAASIGYLDIKAGQFEKVDVRVYKMDVGSVVTGTKGNDVIEGRGKSGMINGGSGNDDLSAYASNADNPANGIVVNGGAGDDTLSGDGDVTLVGGKGADRFTLKDREECTIADFSSKDFFMINAYSFTSWDPILKKDVPLAFDRANLLVVGADPKATSTLAQFLYDTDDGKLYYDRDGVGTEYDLDLVTTLANKAALKASDFVFVI</sequence>
<dbReference type="PROSITE" id="PS00330">
    <property type="entry name" value="HEMOLYSIN_CALCIUM"/>
    <property type="match status" value="3"/>
</dbReference>
<dbReference type="PANTHER" id="PTHR38340">
    <property type="entry name" value="S-LAYER PROTEIN"/>
    <property type="match status" value="1"/>
</dbReference>
<evidence type="ECO:0000256" key="3">
    <source>
        <dbReference type="SAM" id="MobiDB-lite"/>
    </source>
</evidence>
<evidence type="ECO:0000256" key="1">
    <source>
        <dbReference type="ARBA" id="ARBA00004613"/>
    </source>
</evidence>
<keyword evidence="2" id="KW-0964">Secreted</keyword>
<dbReference type="RefSeq" id="WP_199048406.1">
    <property type="nucleotide sequence ID" value="NZ_JAELXT010000006.1"/>
</dbReference>
<comment type="caution">
    <text evidence="4">The sequence shown here is derived from an EMBL/GenBank/DDBJ whole genome shotgun (WGS) entry which is preliminary data.</text>
</comment>
<feature type="region of interest" description="Disordered" evidence="3">
    <location>
        <begin position="116"/>
        <end position="194"/>
    </location>
</feature>
<dbReference type="Proteomes" id="UP000620670">
    <property type="component" value="Unassembled WGS sequence"/>
</dbReference>
<accession>A0ABS0Y0H0</accession>
<dbReference type="InterPro" id="IPR011049">
    <property type="entry name" value="Serralysin-like_metalloprot_C"/>
</dbReference>
<dbReference type="PANTHER" id="PTHR38340:SF1">
    <property type="entry name" value="S-LAYER PROTEIN"/>
    <property type="match status" value="1"/>
</dbReference>